<organism evidence="3 4">
    <name type="scientific">Roseateles aquatilis</name>
    <dbReference type="NCBI Taxonomy" id="431061"/>
    <lineage>
        <taxon>Bacteria</taxon>
        <taxon>Pseudomonadati</taxon>
        <taxon>Pseudomonadota</taxon>
        <taxon>Betaproteobacteria</taxon>
        <taxon>Burkholderiales</taxon>
        <taxon>Sphaerotilaceae</taxon>
        <taxon>Roseateles</taxon>
    </lineage>
</organism>
<dbReference type="InterPro" id="IPR010359">
    <property type="entry name" value="IrrE_HExxH"/>
</dbReference>
<protein>
    <recommendedName>
        <fullName evidence="2">HTH cro/C1-type domain-containing protein</fullName>
    </recommendedName>
</protein>
<accession>A0A246J780</accession>
<comment type="caution">
    <text evidence="3">The sequence shown here is derived from an EMBL/GenBank/DDBJ whole genome shotgun (WGS) entry which is preliminary data.</text>
</comment>
<dbReference type="SMART" id="SM00530">
    <property type="entry name" value="HTH_XRE"/>
    <property type="match status" value="1"/>
</dbReference>
<dbReference type="Pfam" id="PF06114">
    <property type="entry name" value="Peptidase_M78"/>
    <property type="match status" value="1"/>
</dbReference>
<comment type="similarity">
    <text evidence="1">Belongs to the short-chain fatty acyl-CoA assimilation regulator (ScfR) family.</text>
</comment>
<evidence type="ECO:0000313" key="3">
    <source>
        <dbReference type="EMBL" id="OWQ88402.1"/>
    </source>
</evidence>
<keyword evidence="4" id="KW-1185">Reference proteome</keyword>
<dbReference type="Gene3D" id="1.10.260.40">
    <property type="entry name" value="lambda repressor-like DNA-binding domains"/>
    <property type="match status" value="1"/>
</dbReference>
<dbReference type="PANTHER" id="PTHR43236:SF2">
    <property type="entry name" value="BLL0069 PROTEIN"/>
    <property type="match status" value="1"/>
</dbReference>
<sequence length="413" mass="45528">MPLTQAALGQRIRSARERCHLTQERLGESIGLSRVAINQIESGARAVSSLELDRLAFAVGRDIREFFADDFTEHVADQDALSALFRATPQLADQGELLSALQESMALGHQVSQLEQMLGIDRAQLRAAIYELPAPTGRWDAVRQGQRVAADERQRLGLGIAPIGDLADVLEGQGVRTGAVPLPENISGLTLCDPRIGVFVVANLDHAPLRRRFSYAHEYAHVLVDRNRRGTLSRSENRQELIEVRANAFAADFLMPEDGVEQFVRALGKGAGSRNQAWAFDGDAAIQAEQRSSPGSQELQLYDVARLAHHFGVSRLSALYRVKNLRLVGEADFNRLKAQEESGGGPAIAEFLRASEPLHGRDEREDFRRRFLGLGLEAFRRDEITKSKLFELAAMVGVTRSSVQNTLTSVGME</sequence>
<dbReference type="InterPro" id="IPR052345">
    <property type="entry name" value="Rad_response_metalloprotease"/>
</dbReference>
<gene>
    <name evidence="3" type="ORF">CDN99_16210</name>
</gene>
<dbReference type="SUPFAM" id="SSF47413">
    <property type="entry name" value="lambda repressor-like DNA-binding domains"/>
    <property type="match status" value="1"/>
</dbReference>
<name>A0A246J780_9BURK</name>
<proteinExistence type="inferred from homology"/>
<dbReference type="AlphaFoldDB" id="A0A246J780"/>
<evidence type="ECO:0000313" key="4">
    <source>
        <dbReference type="Proteomes" id="UP000197468"/>
    </source>
</evidence>
<dbReference type="PROSITE" id="PS50943">
    <property type="entry name" value="HTH_CROC1"/>
    <property type="match status" value="1"/>
</dbReference>
<dbReference type="EMBL" id="NIOF01000007">
    <property type="protein sequence ID" value="OWQ88402.1"/>
    <property type="molecule type" value="Genomic_DNA"/>
</dbReference>
<dbReference type="OrthoDB" id="9794834at2"/>
<dbReference type="Proteomes" id="UP000197468">
    <property type="component" value="Unassembled WGS sequence"/>
</dbReference>
<dbReference type="RefSeq" id="WP_088385926.1">
    <property type="nucleotide sequence ID" value="NZ_NIOF01000007.1"/>
</dbReference>
<dbReference type="Pfam" id="PF01381">
    <property type="entry name" value="HTH_3"/>
    <property type="match status" value="1"/>
</dbReference>
<evidence type="ECO:0000259" key="2">
    <source>
        <dbReference type="PROSITE" id="PS50943"/>
    </source>
</evidence>
<reference evidence="3 4" key="1">
    <citation type="journal article" date="2008" name="Int. J. Syst. Evol. Microbiol.">
        <title>Description of Roseateles aquatilis sp. nov. and Roseateles terrae sp. nov., in the class Betaproteobacteria, and emended description of the genus Roseateles.</title>
        <authorList>
            <person name="Gomila M."/>
            <person name="Bowien B."/>
            <person name="Falsen E."/>
            <person name="Moore E.R."/>
            <person name="Lalucat J."/>
        </authorList>
    </citation>
    <scope>NUCLEOTIDE SEQUENCE [LARGE SCALE GENOMIC DNA]</scope>
    <source>
        <strain evidence="3 4">CCUG 48205</strain>
    </source>
</reference>
<dbReference type="PANTHER" id="PTHR43236">
    <property type="entry name" value="ANTITOXIN HIGA1"/>
    <property type="match status" value="1"/>
</dbReference>
<dbReference type="CDD" id="cd00093">
    <property type="entry name" value="HTH_XRE"/>
    <property type="match status" value="1"/>
</dbReference>
<evidence type="ECO:0000256" key="1">
    <source>
        <dbReference type="ARBA" id="ARBA00007227"/>
    </source>
</evidence>
<dbReference type="GO" id="GO:0003677">
    <property type="term" value="F:DNA binding"/>
    <property type="evidence" value="ECO:0007669"/>
    <property type="project" value="InterPro"/>
</dbReference>
<dbReference type="InterPro" id="IPR010982">
    <property type="entry name" value="Lambda_DNA-bd_dom_sf"/>
</dbReference>
<dbReference type="Gene3D" id="1.10.10.2910">
    <property type="match status" value="1"/>
</dbReference>
<feature type="domain" description="HTH cro/C1-type" evidence="2">
    <location>
        <begin position="12"/>
        <end position="66"/>
    </location>
</feature>
<dbReference type="InterPro" id="IPR001387">
    <property type="entry name" value="Cro/C1-type_HTH"/>
</dbReference>